<evidence type="ECO:0000313" key="3">
    <source>
        <dbReference type="EMBL" id="PIP58010.1"/>
    </source>
</evidence>
<dbReference type="Pfam" id="PF01551">
    <property type="entry name" value="Peptidase_M23"/>
    <property type="match status" value="1"/>
</dbReference>
<proteinExistence type="predicted"/>
<dbReference type="Pfam" id="PF01476">
    <property type="entry name" value="LysM"/>
    <property type="match status" value="2"/>
</dbReference>
<evidence type="ECO:0000313" key="4">
    <source>
        <dbReference type="Proteomes" id="UP000229334"/>
    </source>
</evidence>
<dbReference type="InterPro" id="IPR036779">
    <property type="entry name" value="LysM_dom_sf"/>
</dbReference>
<dbReference type="Proteomes" id="UP000229334">
    <property type="component" value="Unassembled WGS sequence"/>
</dbReference>
<comment type="caution">
    <text evidence="3">The sequence shown here is derived from an EMBL/GenBank/DDBJ whole genome shotgun (WGS) entry which is preliminary data.</text>
</comment>
<dbReference type="CDD" id="cd00118">
    <property type="entry name" value="LysM"/>
    <property type="match status" value="2"/>
</dbReference>
<organism evidence="3 4">
    <name type="scientific">Candidatus Vogelbacteria bacterium CG22_combo_CG10-13_8_21_14_all_37_9</name>
    <dbReference type="NCBI Taxonomy" id="1975046"/>
    <lineage>
        <taxon>Bacteria</taxon>
        <taxon>Candidatus Vogeliibacteriota</taxon>
    </lineage>
</organism>
<dbReference type="InterPro" id="IPR016047">
    <property type="entry name" value="M23ase_b-sheet_dom"/>
</dbReference>
<dbReference type="SUPFAM" id="SSF51261">
    <property type="entry name" value="Duplicated hybrid motif"/>
    <property type="match status" value="1"/>
</dbReference>
<keyword evidence="1" id="KW-0732">Signal</keyword>
<sequence length="323" mass="34040">MARGVEASIFSKLSAWLVGESLANNDLPIAINSQTMPLLEAAANFDPRPSKESDSSALVGGTAILSEAGPMGTVADIKDYQGKDRIAVYVVRPGDSLKAIAKMFSVESNTILWANDLSNKYVPKEGDVLVILPVDGLIHTVLKGETVKGLANKYHGNAEEIIAYNDLNTDGTLLVGDRIVIPGGQIASPSAGKAPVTNSYLSRYTGPDYSGYFLRPIVGGRKTQGLHGRNGVDLAAPSGTAVYASASGKVILARADGWNGGYGEYIVIQHPNGTETLYSHLSKVSVSRGEKVERGQRIGSVGSTGRSTGPHLHLEIHGATNPF</sequence>
<dbReference type="GO" id="GO:0004222">
    <property type="term" value="F:metalloendopeptidase activity"/>
    <property type="evidence" value="ECO:0007669"/>
    <property type="project" value="TreeGrafter"/>
</dbReference>
<dbReference type="AlphaFoldDB" id="A0A2H0BLW8"/>
<dbReference type="Gene3D" id="3.10.350.10">
    <property type="entry name" value="LysM domain"/>
    <property type="match status" value="2"/>
</dbReference>
<evidence type="ECO:0000259" key="2">
    <source>
        <dbReference type="PROSITE" id="PS51782"/>
    </source>
</evidence>
<feature type="domain" description="LysM" evidence="2">
    <location>
        <begin position="137"/>
        <end position="181"/>
    </location>
</feature>
<accession>A0A2H0BLW8</accession>
<dbReference type="PANTHER" id="PTHR21666">
    <property type="entry name" value="PEPTIDASE-RELATED"/>
    <property type="match status" value="1"/>
</dbReference>
<dbReference type="InterPro" id="IPR050570">
    <property type="entry name" value="Cell_wall_metabolism_enzyme"/>
</dbReference>
<dbReference type="InterPro" id="IPR011055">
    <property type="entry name" value="Dup_hybrid_motif"/>
</dbReference>
<gene>
    <name evidence="3" type="ORF">COX02_02560</name>
</gene>
<dbReference type="Gene3D" id="2.70.70.10">
    <property type="entry name" value="Glucose Permease (Domain IIA)"/>
    <property type="match status" value="1"/>
</dbReference>
<dbReference type="PANTHER" id="PTHR21666:SF289">
    <property type="entry name" value="L-ALA--D-GLU ENDOPEPTIDASE"/>
    <property type="match status" value="1"/>
</dbReference>
<evidence type="ECO:0000256" key="1">
    <source>
        <dbReference type="ARBA" id="ARBA00022729"/>
    </source>
</evidence>
<protein>
    <recommendedName>
        <fullName evidence="2">LysM domain-containing protein</fullName>
    </recommendedName>
</protein>
<dbReference type="PROSITE" id="PS51782">
    <property type="entry name" value="LYSM"/>
    <property type="match status" value="2"/>
</dbReference>
<dbReference type="InterPro" id="IPR018392">
    <property type="entry name" value="LysM"/>
</dbReference>
<name>A0A2H0BLW8_9BACT</name>
<dbReference type="CDD" id="cd12797">
    <property type="entry name" value="M23_peptidase"/>
    <property type="match status" value="1"/>
</dbReference>
<reference evidence="3 4" key="1">
    <citation type="submission" date="2017-09" db="EMBL/GenBank/DDBJ databases">
        <title>Depth-based differentiation of microbial function through sediment-hosted aquifers and enrichment of novel symbionts in the deep terrestrial subsurface.</title>
        <authorList>
            <person name="Probst A.J."/>
            <person name="Ladd B."/>
            <person name="Jarett J.K."/>
            <person name="Geller-Mcgrath D.E."/>
            <person name="Sieber C.M."/>
            <person name="Emerson J.B."/>
            <person name="Anantharaman K."/>
            <person name="Thomas B.C."/>
            <person name="Malmstrom R."/>
            <person name="Stieglmeier M."/>
            <person name="Klingl A."/>
            <person name="Woyke T."/>
            <person name="Ryan C.M."/>
            <person name="Banfield J.F."/>
        </authorList>
    </citation>
    <scope>NUCLEOTIDE SEQUENCE [LARGE SCALE GENOMIC DNA]</scope>
    <source>
        <strain evidence="3">CG22_combo_CG10-13_8_21_14_all_37_9</strain>
    </source>
</reference>
<feature type="domain" description="LysM" evidence="2">
    <location>
        <begin position="87"/>
        <end position="131"/>
    </location>
</feature>
<dbReference type="EMBL" id="PCSX01000038">
    <property type="protein sequence ID" value="PIP58010.1"/>
    <property type="molecule type" value="Genomic_DNA"/>
</dbReference>
<dbReference type="SMART" id="SM00257">
    <property type="entry name" value="LysM"/>
    <property type="match status" value="2"/>
</dbReference>